<dbReference type="AlphaFoldDB" id="A0A385Z4Z6"/>
<dbReference type="Pfam" id="PF01613">
    <property type="entry name" value="Flavin_Reduct"/>
    <property type="match status" value="1"/>
</dbReference>
<dbReference type="EMBL" id="CP032419">
    <property type="protein sequence ID" value="AYC33013.1"/>
    <property type="molecule type" value="Genomic_DNA"/>
</dbReference>
<dbReference type="RefSeq" id="WP_119893632.1">
    <property type="nucleotide sequence ID" value="NZ_CP032419.1"/>
</dbReference>
<dbReference type="KEGG" id="pcav:D3880_11845"/>
<dbReference type="SMART" id="SM00903">
    <property type="entry name" value="Flavin_Reduct"/>
    <property type="match status" value="1"/>
</dbReference>
<dbReference type="GO" id="GO:0006208">
    <property type="term" value="P:pyrimidine nucleobase catabolic process"/>
    <property type="evidence" value="ECO:0007669"/>
    <property type="project" value="TreeGrafter"/>
</dbReference>
<evidence type="ECO:0000259" key="2">
    <source>
        <dbReference type="SMART" id="SM00903"/>
    </source>
</evidence>
<organism evidence="3 4">
    <name type="scientific">Pseudomonas cavernae</name>
    <dbReference type="NCBI Taxonomy" id="2320867"/>
    <lineage>
        <taxon>Bacteria</taxon>
        <taxon>Pseudomonadati</taxon>
        <taxon>Pseudomonadota</taxon>
        <taxon>Gammaproteobacteria</taxon>
        <taxon>Pseudomonadales</taxon>
        <taxon>Pseudomonadaceae</taxon>
        <taxon>Pseudomonas</taxon>
    </lineage>
</organism>
<evidence type="ECO:0000256" key="1">
    <source>
        <dbReference type="ARBA" id="ARBA00023002"/>
    </source>
</evidence>
<name>A0A385Z4Z6_9PSED</name>
<dbReference type="PANTHER" id="PTHR30466:SF1">
    <property type="entry name" value="FMN REDUCTASE (NADH) RUTF"/>
    <property type="match status" value="1"/>
</dbReference>
<evidence type="ECO:0000313" key="3">
    <source>
        <dbReference type="EMBL" id="AYC33013.1"/>
    </source>
</evidence>
<dbReference type="GO" id="GO:0042602">
    <property type="term" value="F:riboflavin reductase (NADPH) activity"/>
    <property type="evidence" value="ECO:0007669"/>
    <property type="project" value="TreeGrafter"/>
</dbReference>
<dbReference type="InterPro" id="IPR002563">
    <property type="entry name" value="Flavin_Rdtase-like_dom"/>
</dbReference>
<sequence length="177" mass="18691">MSAQVMAMRQAESIGPVPTPDFCQAMRNLAGACVVIASADGSKRAGLTATAVCSITADPPQLLVCVNRNVYAHRVISGSRNLSVNVLGQQQETIAKRFAGMVEGVVGEERFADGLWADGLSGVPVLQDALVSFECKVVEVIPASTHDMFLCEVIGLAGRMNQESPLMYFNGNFAALG</sequence>
<keyword evidence="4" id="KW-1185">Reference proteome</keyword>
<dbReference type="Gene3D" id="2.30.110.10">
    <property type="entry name" value="Electron Transport, Fmn-binding Protein, Chain A"/>
    <property type="match status" value="1"/>
</dbReference>
<keyword evidence="1" id="KW-0560">Oxidoreductase</keyword>
<dbReference type="GO" id="GO:0010181">
    <property type="term" value="F:FMN binding"/>
    <property type="evidence" value="ECO:0007669"/>
    <property type="project" value="InterPro"/>
</dbReference>
<feature type="domain" description="Flavin reductase like" evidence="2">
    <location>
        <begin position="26"/>
        <end position="175"/>
    </location>
</feature>
<dbReference type="PANTHER" id="PTHR30466">
    <property type="entry name" value="FLAVIN REDUCTASE"/>
    <property type="match status" value="1"/>
</dbReference>
<dbReference type="InterPro" id="IPR050268">
    <property type="entry name" value="NADH-dep_flavin_reductase"/>
</dbReference>
<evidence type="ECO:0000313" key="4">
    <source>
        <dbReference type="Proteomes" id="UP000265560"/>
    </source>
</evidence>
<reference evidence="4" key="1">
    <citation type="submission" date="2018-09" db="EMBL/GenBank/DDBJ databases">
        <authorList>
            <person name="Zhu H."/>
        </authorList>
    </citation>
    <scope>NUCLEOTIDE SEQUENCE [LARGE SCALE GENOMIC DNA]</scope>
    <source>
        <strain evidence="4">K2W31S-8</strain>
    </source>
</reference>
<dbReference type="OrthoDB" id="6401628at2"/>
<dbReference type="SUPFAM" id="SSF50475">
    <property type="entry name" value="FMN-binding split barrel"/>
    <property type="match status" value="1"/>
</dbReference>
<dbReference type="InterPro" id="IPR012349">
    <property type="entry name" value="Split_barrel_FMN-bd"/>
</dbReference>
<dbReference type="Proteomes" id="UP000265560">
    <property type="component" value="Chromosome"/>
</dbReference>
<proteinExistence type="predicted"/>
<protein>
    <submittedName>
        <fullName evidence="3">Flavin reductase</fullName>
    </submittedName>
</protein>
<accession>A0A385Z4Z6</accession>
<gene>
    <name evidence="3" type="ORF">D3880_11845</name>
</gene>